<evidence type="ECO:0000313" key="2">
    <source>
        <dbReference type="EMBL" id="SNS61630.1"/>
    </source>
</evidence>
<dbReference type="Proteomes" id="UP000198415">
    <property type="component" value="Unassembled WGS sequence"/>
</dbReference>
<dbReference type="RefSeq" id="WP_089297492.1">
    <property type="nucleotide sequence ID" value="NZ_BOMU01000085.1"/>
</dbReference>
<proteinExistence type="predicted"/>
<dbReference type="AlphaFoldDB" id="A0A239FXY4"/>
<gene>
    <name evidence="2" type="ORF">SAMN06264365_11997</name>
</gene>
<feature type="region of interest" description="Disordered" evidence="1">
    <location>
        <begin position="118"/>
        <end position="145"/>
    </location>
</feature>
<keyword evidence="3" id="KW-1185">Reference proteome</keyword>
<evidence type="ECO:0000313" key="3">
    <source>
        <dbReference type="Proteomes" id="UP000198415"/>
    </source>
</evidence>
<sequence>MSYVATRDGRKIRSAGTRAPAVPDRIDDLHGHSVGVLEVPHHMACGHASSRRYDLDDPAQLRHAYEQVLCEAAGCNEVQDLINPSMLRKVWRDLHLPSKVREAWETRHPTLRRTVNRTKSDTGISSAEVVTRAGSTRPPSRGFSRRTRVQATVRVV</sequence>
<reference evidence="2 3" key="1">
    <citation type="submission" date="2017-06" db="EMBL/GenBank/DDBJ databases">
        <authorList>
            <person name="Kim H.J."/>
            <person name="Triplett B.A."/>
        </authorList>
    </citation>
    <scope>NUCLEOTIDE SEQUENCE [LARGE SCALE GENOMIC DNA]</scope>
    <source>
        <strain evidence="2 3">DSM 43151</strain>
    </source>
</reference>
<evidence type="ECO:0000256" key="1">
    <source>
        <dbReference type="SAM" id="MobiDB-lite"/>
    </source>
</evidence>
<dbReference type="EMBL" id="FZNR01000019">
    <property type="protein sequence ID" value="SNS61630.1"/>
    <property type="molecule type" value="Genomic_DNA"/>
</dbReference>
<dbReference type="OrthoDB" id="3296614at2"/>
<protein>
    <submittedName>
        <fullName evidence="2">Uncharacterized protein</fullName>
    </submittedName>
</protein>
<accession>A0A239FXY4</accession>
<name>A0A239FXY4_9ACTN</name>
<organism evidence="2 3">
    <name type="scientific">Actinoplanes regularis</name>
    <dbReference type="NCBI Taxonomy" id="52697"/>
    <lineage>
        <taxon>Bacteria</taxon>
        <taxon>Bacillati</taxon>
        <taxon>Actinomycetota</taxon>
        <taxon>Actinomycetes</taxon>
        <taxon>Micromonosporales</taxon>
        <taxon>Micromonosporaceae</taxon>
        <taxon>Actinoplanes</taxon>
    </lineage>
</organism>